<keyword evidence="1" id="KW-1133">Transmembrane helix</keyword>
<comment type="caution">
    <text evidence="2">The sequence shown here is derived from an EMBL/GenBank/DDBJ whole genome shotgun (WGS) entry which is preliminary data.</text>
</comment>
<protein>
    <submittedName>
        <fullName evidence="2">Tetrahydromethanopterin S-methyltransferase subunit B</fullName>
    </submittedName>
</protein>
<proteinExistence type="predicted"/>
<dbReference type="GO" id="GO:0008168">
    <property type="term" value="F:methyltransferase activity"/>
    <property type="evidence" value="ECO:0007669"/>
    <property type="project" value="UniProtKB-KW"/>
</dbReference>
<keyword evidence="1" id="KW-0472">Membrane</keyword>
<keyword evidence="2" id="KW-0489">Methyltransferase</keyword>
<reference evidence="2 3" key="1">
    <citation type="submission" date="2020-08" db="EMBL/GenBank/DDBJ databases">
        <title>Genomic Encyclopedia of Type Strains, Phase IV (KMG-IV): sequencing the most valuable type-strain genomes for metagenomic binning, comparative biology and taxonomic classification.</title>
        <authorList>
            <person name="Goeker M."/>
        </authorList>
    </citation>
    <scope>NUCLEOTIDE SEQUENCE [LARGE SCALE GENOMIC DNA]</scope>
    <source>
        <strain evidence="2 3">DSM 21458</strain>
    </source>
</reference>
<keyword evidence="1" id="KW-0812">Transmembrane</keyword>
<evidence type="ECO:0000256" key="1">
    <source>
        <dbReference type="SAM" id="Phobius"/>
    </source>
</evidence>
<gene>
    <name evidence="2" type="ORF">HNR42_000431</name>
</gene>
<organism evidence="2 3">
    <name type="scientific">Deinobacterium chartae</name>
    <dbReference type="NCBI Taxonomy" id="521158"/>
    <lineage>
        <taxon>Bacteria</taxon>
        <taxon>Thermotogati</taxon>
        <taxon>Deinococcota</taxon>
        <taxon>Deinococci</taxon>
        <taxon>Deinococcales</taxon>
        <taxon>Deinococcaceae</taxon>
        <taxon>Deinobacterium</taxon>
    </lineage>
</organism>
<keyword evidence="2" id="KW-0808">Transferase</keyword>
<feature type="transmembrane region" description="Helical" evidence="1">
    <location>
        <begin position="26"/>
        <end position="48"/>
    </location>
</feature>
<name>A0A841HUJ6_9DEIO</name>
<evidence type="ECO:0000313" key="2">
    <source>
        <dbReference type="EMBL" id="MBB6097017.1"/>
    </source>
</evidence>
<sequence length="66" mass="6911">MKTFSLTEDTPTEVTRPAREGQITQAAVITAVALGVAVGVGVAVWVLARSRRVATDIDEGGDPLFV</sequence>
<dbReference type="AlphaFoldDB" id="A0A841HUJ6"/>
<accession>A0A841HUJ6</accession>
<dbReference type="GO" id="GO:0032259">
    <property type="term" value="P:methylation"/>
    <property type="evidence" value="ECO:0007669"/>
    <property type="project" value="UniProtKB-KW"/>
</dbReference>
<dbReference type="RefSeq" id="WP_183984067.1">
    <property type="nucleotide sequence ID" value="NZ_JACHHG010000002.1"/>
</dbReference>
<dbReference type="EMBL" id="JACHHG010000002">
    <property type="protein sequence ID" value="MBB6097017.1"/>
    <property type="molecule type" value="Genomic_DNA"/>
</dbReference>
<keyword evidence="3" id="KW-1185">Reference proteome</keyword>
<evidence type="ECO:0000313" key="3">
    <source>
        <dbReference type="Proteomes" id="UP000569951"/>
    </source>
</evidence>
<dbReference type="Proteomes" id="UP000569951">
    <property type="component" value="Unassembled WGS sequence"/>
</dbReference>